<dbReference type="PANTHER" id="PTHR24070">
    <property type="entry name" value="RAS, DI-RAS, AND RHEB FAMILY MEMBERS OF SMALL GTPASE SUPERFAMILY"/>
    <property type="match status" value="1"/>
</dbReference>
<protein>
    <submittedName>
        <fullName evidence="3">Uncharacterized protein</fullName>
    </submittedName>
</protein>
<name>A0A6B2LK41_9EUKA</name>
<keyword evidence="1" id="KW-0547">Nucleotide-binding</keyword>
<accession>A0A6B2LK41</accession>
<dbReference type="SMART" id="SM00174">
    <property type="entry name" value="RHO"/>
    <property type="match status" value="1"/>
</dbReference>
<organism evidence="3">
    <name type="scientific">Arcella intermedia</name>
    <dbReference type="NCBI Taxonomy" id="1963864"/>
    <lineage>
        <taxon>Eukaryota</taxon>
        <taxon>Amoebozoa</taxon>
        <taxon>Tubulinea</taxon>
        <taxon>Elardia</taxon>
        <taxon>Arcellinida</taxon>
        <taxon>Sphaerothecina</taxon>
        <taxon>Arcellidae</taxon>
        <taxon>Arcella</taxon>
    </lineage>
</organism>
<dbReference type="NCBIfam" id="TIGR00231">
    <property type="entry name" value="small_GTP"/>
    <property type="match status" value="1"/>
</dbReference>
<reference evidence="3" key="1">
    <citation type="journal article" date="2020" name="J. Eukaryot. Microbiol.">
        <title>De novo Sequencing, Assembly and Annotation of the Transcriptome for the Free-Living Testate Amoeba Arcella intermedia.</title>
        <authorList>
            <person name="Ribeiro G.M."/>
            <person name="Porfirio-Sousa A.L."/>
            <person name="Maurer-Alcala X.X."/>
            <person name="Katz L.A."/>
            <person name="Lahr D.J.G."/>
        </authorList>
    </citation>
    <scope>NUCLEOTIDE SEQUENCE</scope>
</reference>
<dbReference type="Gene3D" id="3.40.50.300">
    <property type="entry name" value="P-loop containing nucleotide triphosphate hydrolases"/>
    <property type="match status" value="1"/>
</dbReference>
<dbReference type="GO" id="GO:0003924">
    <property type="term" value="F:GTPase activity"/>
    <property type="evidence" value="ECO:0007669"/>
    <property type="project" value="InterPro"/>
</dbReference>
<dbReference type="GO" id="GO:0007165">
    <property type="term" value="P:signal transduction"/>
    <property type="evidence" value="ECO:0007669"/>
    <property type="project" value="InterPro"/>
</dbReference>
<dbReference type="InterPro" id="IPR020849">
    <property type="entry name" value="Small_GTPase_Ras-type"/>
</dbReference>
<dbReference type="SMART" id="SM00175">
    <property type="entry name" value="RAB"/>
    <property type="match status" value="1"/>
</dbReference>
<dbReference type="InterPro" id="IPR001806">
    <property type="entry name" value="Small_GTPase"/>
</dbReference>
<sequence>MIVLGEGGVGKSTYVIQYIQEIFIQEYDPTIEDSYRKQVNIDGTPLMLDILDTASNDEWGYNYREAYMRSCDGFIFIFSLTSRQTLDYLSGERDKCLRVRDVDEIPHVLVGNKMDLVGERQVGRDECQEMASNWGCPYYEISAKTREGVVDSMEGVVREVIRYLGVPKVKQYKRQKGGCNLL</sequence>
<keyword evidence="2" id="KW-0342">GTP-binding</keyword>
<dbReference type="Pfam" id="PF00071">
    <property type="entry name" value="Ras"/>
    <property type="match status" value="1"/>
</dbReference>
<dbReference type="CDD" id="cd00876">
    <property type="entry name" value="Ras"/>
    <property type="match status" value="1"/>
</dbReference>
<dbReference type="GO" id="GO:0016020">
    <property type="term" value="C:membrane"/>
    <property type="evidence" value="ECO:0007669"/>
    <property type="project" value="InterPro"/>
</dbReference>
<evidence type="ECO:0000313" key="3">
    <source>
        <dbReference type="EMBL" id="NDV37355.1"/>
    </source>
</evidence>
<dbReference type="GO" id="GO:0005525">
    <property type="term" value="F:GTP binding"/>
    <property type="evidence" value="ECO:0007669"/>
    <property type="project" value="UniProtKB-KW"/>
</dbReference>
<proteinExistence type="predicted"/>
<dbReference type="InterPro" id="IPR027417">
    <property type="entry name" value="P-loop_NTPase"/>
</dbReference>
<dbReference type="PRINTS" id="PR00449">
    <property type="entry name" value="RASTRNSFRMNG"/>
</dbReference>
<dbReference type="AlphaFoldDB" id="A0A6B2LK41"/>
<dbReference type="SUPFAM" id="SSF52540">
    <property type="entry name" value="P-loop containing nucleoside triphosphate hydrolases"/>
    <property type="match status" value="1"/>
</dbReference>
<dbReference type="PROSITE" id="PS51419">
    <property type="entry name" value="RAB"/>
    <property type="match status" value="1"/>
</dbReference>
<dbReference type="EMBL" id="GIBP01008386">
    <property type="protein sequence ID" value="NDV37355.1"/>
    <property type="molecule type" value="Transcribed_RNA"/>
</dbReference>
<dbReference type="SMART" id="SM00173">
    <property type="entry name" value="RAS"/>
    <property type="match status" value="1"/>
</dbReference>
<dbReference type="InterPro" id="IPR005225">
    <property type="entry name" value="Small_GTP-bd"/>
</dbReference>
<dbReference type="PROSITE" id="PS51421">
    <property type="entry name" value="RAS"/>
    <property type="match status" value="1"/>
</dbReference>
<evidence type="ECO:0000256" key="1">
    <source>
        <dbReference type="ARBA" id="ARBA00022741"/>
    </source>
</evidence>
<evidence type="ECO:0000256" key="2">
    <source>
        <dbReference type="ARBA" id="ARBA00023134"/>
    </source>
</evidence>